<dbReference type="EMBL" id="WNYA01000003">
    <property type="protein sequence ID" value="KAG8583208.1"/>
    <property type="molecule type" value="Genomic_DNA"/>
</dbReference>
<reference evidence="1" key="1">
    <citation type="thesis" date="2020" institute="ProQuest LLC" country="789 East Eisenhower Parkway, Ann Arbor, MI, USA">
        <title>Comparative Genomics and Chromosome Evolution.</title>
        <authorList>
            <person name="Mudd A.B."/>
        </authorList>
    </citation>
    <scope>NUCLEOTIDE SEQUENCE</scope>
    <source>
        <strain evidence="1">237g6f4</strain>
        <tissue evidence="1">Blood</tissue>
    </source>
</reference>
<sequence length="102" mass="11433">MLMKNLIFIRPRTAPLQGLKCKKYANNNLDHWKVLKTYGAPLLPNCAHLLCTGGSHAGEWEEDRRSVCNRWIPSCRVCSCCKSSVKIMLMMKPGIPLSTGIS</sequence>
<comment type="caution">
    <text evidence="1">The sequence shown here is derived from an EMBL/GenBank/DDBJ whole genome shotgun (WGS) entry which is preliminary data.</text>
</comment>
<dbReference type="Proteomes" id="UP000824782">
    <property type="component" value="Unassembled WGS sequence"/>
</dbReference>
<proteinExistence type="predicted"/>
<evidence type="ECO:0000313" key="1">
    <source>
        <dbReference type="EMBL" id="KAG8583208.1"/>
    </source>
</evidence>
<accession>A0AAV7CFU6</accession>
<organism evidence="1 2">
    <name type="scientific">Engystomops pustulosus</name>
    <name type="common">Tungara frog</name>
    <name type="synonym">Physalaemus pustulosus</name>
    <dbReference type="NCBI Taxonomy" id="76066"/>
    <lineage>
        <taxon>Eukaryota</taxon>
        <taxon>Metazoa</taxon>
        <taxon>Chordata</taxon>
        <taxon>Craniata</taxon>
        <taxon>Vertebrata</taxon>
        <taxon>Euteleostomi</taxon>
        <taxon>Amphibia</taxon>
        <taxon>Batrachia</taxon>
        <taxon>Anura</taxon>
        <taxon>Neobatrachia</taxon>
        <taxon>Hyloidea</taxon>
        <taxon>Leptodactylidae</taxon>
        <taxon>Leiuperinae</taxon>
        <taxon>Engystomops</taxon>
    </lineage>
</organism>
<protein>
    <submittedName>
        <fullName evidence="1">Uncharacterized protein</fullName>
    </submittedName>
</protein>
<dbReference type="AlphaFoldDB" id="A0AAV7CFU6"/>
<gene>
    <name evidence="1" type="ORF">GDO81_008318</name>
</gene>
<evidence type="ECO:0000313" key="2">
    <source>
        <dbReference type="Proteomes" id="UP000824782"/>
    </source>
</evidence>
<keyword evidence="2" id="KW-1185">Reference proteome</keyword>
<name>A0AAV7CFU6_ENGPU</name>